<evidence type="ECO:0000313" key="2">
    <source>
        <dbReference type="Proteomes" id="UP000316096"/>
    </source>
</evidence>
<comment type="caution">
    <text evidence="1">The sequence shown here is derived from an EMBL/GenBank/DDBJ whole genome shotgun (WGS) entry which is preliminary data.</text>
</comment>
<accession>A0A543CSV0</accession>
<keyword evidence="2" id="KW-1185">Reference proteome</keyword>
<dbReference type="EMBL" id="VFOZ01000001">
    <property type="protein sequence ID" value="TQM00184.1"/>
    <property type="molecule type" value="Genomic_DNA"/>
</dbReference>
<organism evidence="1 2">
    <name type="scientific">Actinoallomurus bryophytorum</name>
    <dbReference type="NCBI Taxonomy" id="1490222"/>
    <lineage>
        <taxon>Bacteria</taxon>
        <taxon>Bacillati</taxon>
        <taxon>Actinomycetota</taxon>
        <taxon>Actinomycetes</taxon>
        <taxon>Streptosporangiales</taxon>
        <taxon>Thermomonosporaceae</taxon>
        <taxon>Actinoallomurus</taxon>
    </lineage>
</organism>
<dbReference type="AlphaFoldDB" id="A0A543CSV0"/>
<proteinExistence type="predicted"/>
<protein>
    <submittedName>
        <fullName evidence="1">Uncharacterized protein</fullName>
    </submittedName>
</protein>
<gene>
    <name evidence="1" type="ORF">FB559_5891</name>
</gene>
<reference evidence="1 2" key="1">
    <citation type="submission" date="2019-06" db="EMBL/GenBank/DDBJ databases">
        <title>Sequencing the genomes of 1000 actinobacteria strains.</title>
        <authorList>
            <person name="Klenk H.-P."/>
        </authorList>
    </citation>
    <scope>NUCLEOTIDE SEQUENCE [LARGE SCALE GENOMIC DNA]</scope>
    <source>
        <strain evidence="1 2">DSM 102200</strain>
    </source>
</reference>
<dbReference type="RefSeq" id="WP_141959552.1">
    <property type="nucleotide sequence ID" value="NZ_VFOZ01000001.1"/>
</dbReference>
<evidence type="ECO:0000313" key="1">
    <source>
        <dbReference type="EMBL" id="TQM00184.1"/>
    </source>
</evidence>
<name>A0A543CSV0_9ACTN</name>
<dbReference type="Proteomes" id="UP000316096">
    <property type="component" value="Unassembled WGS sequence"/>
</dbReference>
<dbReference type="OrthoDB" id="5175931at2"/>
<sequence>MSILATSDLTSDAGDRLGALLGPRAARVLTTYAVPCLHYAHWQALWRFRLAEWTNDTTYGTDRYHCLCETFGEMARQRIPGVRVHLPKDRLGTPFTVSAGRWLVYPWRYGKTRDDRYHGLPFNEETGIRSKIVGGGPPGQQVLEYEGLPAVPLSNVVILAWAGNRHEGLTRAFLASPVVYEDLLYWRDDTFIELDVEAGRHPYGLPPMPGLPAATEVPRPPEFDIGLIDSERGIDFGAADDEMTGTDG</sequence>